<dbReference type="PANTHER" id="PTHR30419">
    <property type="entry name" value="HTH-TYPE TRANSCRIPTIONAL REGULATOR YBHD"/>
    <property type="match status" value="1"/>
</dbReference>
<evidence type="ECO:0000256" key="7">
    <source>
        <dbReference type="ARBA" id="ARBA00083243"/>
    </source>
</evidence>
<dbReference type="SUPFAM" id="SSF53850">
    <property type="entry name" value="Periplasmic binding protein-like II"/>
    <property type="match status" value="1"/>
</dbReference>
<evidence type="ECO:0000259" key="8">
    <source>
        <dbReference type="PROSITE" id="PS50931"/>
    </source>
</evidence>
<feature type="domain" description="HTH lysR-type" evidence="8">
    <location>
        <begin position="1"/>
        <end position="57"/>
    </location>
</feature>
<dbReference type="InterPro" id="IPR036388">
    <property type="entry name" value="WH-like_DNA-bd_sf"/>
</dbReference>
<dbReference type="PROSITE" id="PS50931">
    <property type="entry name" value="HTH_LYSR"/>
    <property type="match status" value="1"/>
</dbReference>
<dbReference type="InterPro" id="IPR036390">
    <property type="entry name" value="WH_DNA-bd_sf"/>
</dbReference>
<dbReference type="Gene3D" id="1.10.10.10">
    <property type="entry name" value="Winged helix-like DNA-binding domain superfamily/Winged helix DNA-binding domain"/>
    <property type="match status" value="1"/>
</dbReference>
<comment type="function">
    <text evidence="5">Transcriptional regulator of the ttuABCDE tartrate utilization operon.</text>
</comment>
<evidence type="ECO:0000256" key="5">
    <source>
        <dbReference type="ARBA" id="ARBA00054626"/>
    </source>
</evidence>
<dbReference type="Pfam" id="PF00126">
    <property type="entry name" value="HTH_1"/>
    <property type="match status" value="1"/>
</dbReference>
<dbReference type="Gene3D" id="3.40.190.290">
    <property type="match status" value="1"/>
</dbReference>
<keyword evidence="9" id="KW-0614">Plasmid</keyword>
<evidence type="ECO:0000256" key="2">
    <source>
        <dbReference type="ARBA" id="ARBA00023015"/>
    </source>
</evidence>
<dbReference type="InterPro" id="IPR005119">
    <property type="entry name" value="LysR_subst-bd"/>
</dbReference>
<comment type="similarity">
    <text evidence="1">Belongs to the LysR transcriptional regulatory family.</text>
</comment>
<reference evidence="9" key="1">
    <citation type="submission" date="2024-06" db="EMBL/GenBank/DDBJ databases">
        <authorList>
            <person name="Li T."/>
            <person name="Gao R."/>
        </authorList>
    </citation>
    <scope>NUCLEOTIDE SEQUENCE</scope>
    <source>
        <strain evidence="9">ZPR3</strain>
        <plasmid evidence="9">unnamed4</plasmid>
    </source>
</reference>
<keyword evidence="4" id="KW-0804">Transcription</keyword>
<keyword evidence="2" id="KW-0805">Transcription regulation</keyword>
<proteinExistence type="inferred from homology"/>
<protein>
    <recommendedName>
        <fullName evidence="6">HTH-type transcriptional regulator TtuA</fullName>
    </recommendedName>
    <alternativeName>
        <fullName evidence="7">Tartrate utilization transcriptional regulator</fullName>
    </alternativeName>
</protein>
<dbReference type="FunFam" id="1.10.10.10:FF:000001">
    <property type="entry name" value="LysR family transcriptional regulator"/>
    <property type="match status" value="1"/>
</dbReference>
<dbReference type="GO" id="GO:0003677">
    <property type="term" value="F:DNA binding"/>
    <property type="evidence" value="ECO:0007669"/>
    <property type="project" value="UniProtKB-KW"/>
</dbReference>
<geneLocation type="plasmid" evidence="9">
    <name>unnamed4</name>
</geneLocation>
<dbReference type="InterPro" id="IPR000847">
    <property type="entry name" value="LysR_HTH_N"/>
</dbReference>
<evidence type="ECO:0000256" key="4">
    <source>
        <dbReference type="ARBA" id="ARBA00023163"/>
    </source>
</evidence>
<accession>A0AAU7S6J3</accession>
<dbReference type="GO" id="GO:0003700">
    <property type="term" value="F:DNA-binding transcription factor activity"/>
    <property type="evidence" value="ECO:0007669"/>
    <property type="project" value="InterPro"/>
</dbReference>
<name>A0AAU7S6J3_9HYPH</name>
<evidence type="ECO:0000313" key="9">
    <source>
        <dbReference type="EMBL" id="XBT97992.1"/>
    </source>
</evidence>
<gene>
    <name evidence="9" type="ORF">ABM479_34515</name>
</gene>
<keyword evidence="3" id="KW-0238">DNA-binding</keyword>
<dbReference type="PANTHER" id="PTHR30419:SF8">
    <property type="entry name" value="NITROGEN ASSIMILATION TRANSCRIPTIONAL ACTIVATOR-RELATED"/>
    <property type="match status" value="1"/>
</dbReference>
<dbReference type="EMBL" id="CP157964">
    <property type="protein sequence ID" value="XBT97992.1"/>
    <property type="molecule type" value="Genomic_DNA"/>
</dbReference>
<evidence type="ECO:0000256" key="6">
    <source>
        <dbReference type="ARBA" id="ARBA00067332"/>
    </source>
</evidence>
<organism evidence="9">
    <name type="scientific">Rhizobium sp. ZPR3</name>
    <dbReference type="NCBI Taxonomy" id="3158967"/>
    <lineage>
        <taxon>Bacteria</taxon>
        <taxon>Pseudomonadati</taxon>
        <taxon>Pseudomonadota</taxon>
        <taxon>Alphaproteobacteria</taxon>
        <taxon>Hyphomicrobiales</taxon>
        <taxon>Rhizobiaceae</taxon>
        <taxon>Rhizobium/Agrobacterium group</taxon>
        <taxon>Rhizobium</taxon>
    </lineage>
</organism>
<dbReference type="Pfam" id="PF03466">
    <property type="entry name" value="LysR_substrate"/>
    <property type="match status" value="1"/>
</dbReference>
<dbReference type="AlphaFoldDB" id="A0AAU7S6J3"/>
<dbReference type="InterPro" id="IPR050950">
    <property type="entry name" value="HTH-type_LysR_regulators"/>
</dbReference>
<evidence type="ECO:0000256" key="1">
    <source>
        <dbReference type="ARBA" id="ARBA00009437"/>
    </source>
</evidence>
<evidence type="ECO:0000256" key="3">
    <source>
        <dbReference type="ARBA" id="ARBA00023125"/>
    </source>
</evidence>
<dbReference type="GO" id="GO:0005829">
    <property type="term" value="C:cytosol"/>
    <property type="evidence" value="ECO:0007669"/>
    <property type="project" value="TreeGrafter"/>
</dbReference>
<sequence>METAMRYFYEAAKQGSMRLASEKLGIAVSSISRQIAQLETELGVPLIERGRRSVRLTEAGRLAYEFHRSNLVELDSFNSRIESLRGVRTGLVQLAVGEGLLGNGFFETINGFYFANRGIRIQTRVAATTEIVRMVREDEAHIGLVLQIEPEPKIRVRVSVQLDLVVLAHPSHPLASKKNVTVSDLSEHELCLPPREFRIRQILAKAEAASGILLEPAITTTSILMMREMAAGGHVVTILPRALTGQSAQQLVAVPFADNEVDSTSVHLISRLGRQLHGAPAKLMVTLEAKMRGWGT</sequence>
<dbReference type="SUPFAM" id="SSF46785">
    <property type="entry name" value="Winged helix' DNA-binding domain"/>
    <property type="match status" value="1"/>
</dbReference>
<dbReference type="RefSeq" id="WP_349963250.1">
    <property type="nucleotide sequence ID" value="NZ_CP157964.1"/>
</dbReference>